<name>A0ABV0QT50_9TELE</name>
<evidence type="ECO:0000313" key="1">
    <source>
        <dbReference type="EMBL" id="MEQ2198999.1"/>
    </source>
</evidence>
<sequence length="108" mass="11639">MLRLQRYSLPSGGLSVNVFKRKMRADLPSIPFIKTAAAPLLGPQQLSNNVGVRSSNGIKCTALRCALCIPSSAVRLPDSVFMVLEKFYSSCPRILTNGASALRISNSV</sequence>
<protein>
    <submittedName>
        <fullName evidence="1">Uncharacterized protein</fullName>
    </submittedName>
</protein>
<accession>A0ABV0QT50</accession>
<dbReference type="EMBL" id="JAHRIN010021793">
    <property type="protein sequence ID" value="MEQ2198999.1"/>
    <property type="molecule type" value="Genomic_DNA"/>
</dbReference>
<dbReference type="Proteomes" id="UP001434883">
    <property type="component" value="Unassembled WGS sequence"/>
</dbReference>
<reference evidence="1 2" key="1">
    <citation type="submission" date="2021-06" db="EMBL/GenBank/DDBJ databases">
        <authorList>
            <person name="Palmer J.M."/>
        </authorList>
    </citation>
    <scope>NUCLEOTIDE SEQUENCE [LARGE SCALE GENOMIC DNA]</scope>
    <source>
        <strain evidence="1 2">XC_2019</strain>
        <tissue evidence="1">Muscle</tissue>
    </source>
</reference>
<evidence type="ECO:0000313" key="2">
    <source>
        <dbReference type="Proteomes" id="UP001434883"/>
    </source>
</evidence>
<keyword evidence="2" id="KW-1185">Reference proteome</keyword>
<gene>
    <name evidence="1" type="ORF">XENOCAPTIV_022380</name>
</gene>
<proteinExistence type="predicted"/>
<organism evidence="1 2">
    <name type="scientific">Xenoophorus captivus</name>
    <dbReference type="NCBI Taxonomy" id="1517983"/>
    <lineage>
        <taxon>Eukaryota</taxon>
        <taxon>Metazoa</taxon>
        <taxon>Chordata</taxon>
        <taxon>Craniata</taxon>
        <taxon>Vertebrata</taxon>
        <taxon>Euteleostomi</taxon>
        <taxon>Actinopterygii</taxon>
        <taxon>Neopterygii</taxon>
        <taxon>Teleostei</taxon>
        <taxon>Neoteleostei</taxon>
        <taxon>Acanthomorphata</taxon>
        <taxon>Ovalentaria</taxon>
        <taxon>Atherinomorphae</taxon>
        <taxon>Cyprinodontiformes</taxon>
        <taxon>Goodeidae</taxon>
        <taxon>Xenoophorus</taxon>
    </lineage>
</organism>
<comment type="caution">
    <text evidence="1">The sequence shown here is derived from an EMBL/GenBank/DDBJ whole genome shotgun (WGS) entry which is preliminary data.</text>
</comment>